<proteinExistence type="inferred from homology"/>
<evidence type="ECO:0000256" key="1">
    <source>
        <dbReference type="ARBA" id="ARBA00008270"/>
    </source>
</evidence>
<feature type="active site" evidence="3">
    <location>
        <position position="57"/>
    </location>
</feature>
<evidence type="ECO:0000256" key="3">
    <source>
        <dbReference type="PIRSR" id="PIRSR016184-1"/>
    </source>
</evidence>
<dbReference type="InterPro" id="IPR003719">
    <property type="entry name" value="Phenazine_PhzF-like"/>
</dbReference>
<dbReference type="PANTHER" id="PTHR13774:SF17">
    <property type="entry name" value="PHENAZINE BIOSYNTHESIS-LIKE DOMAIN-CONTAINING PROTEIN"/>
    <property type="match status" value="1"/>
</dbReference>
<dbReference type="PANTHER" id="PTHR13774">
    <property type="entry name" value="PHENAZINE BIOSYNTHESIS PROTEIN"/>
    <property type="match status" value="1"/>
</dbReference>
<dbReference type="Proteomes" id="UP001342314">
    <property type="component" value="Unassembled WGS sequence"/>
</dbReference>
<evidence type="ECO:0000256" key="2">
    <source>
        <dbReference type="ARBA" id="ARBA00023235"/>
    </source>
</evidence>
<dbReference type="AlphaFoldDB" id="A0AAV5GSU4"/>
<dbReference type="PIRSF" id="PIRSF016184">
    <property type="entry name" value="PhzC_PhzF"/>
    <property type="match status" value="1"/>
</dbReference>
<reference evidence="4 5" key="1">
    <citation type="submission" date="2021-12" db="EMBL/GenBank/DDBJ databases">
        <title>High titer production of polyol ester of fatty acids by Rhodotorula paludigena BS15 towards product separation-free biomass refinery.</title>
        <authorList>
            <person name="Mano J."/>
            <person name="Ono H."/>
            <person name="Tanaka T."/>
            <person name="Naito K."/>
            <person name="Sushida H."/>
            <person name="Ike M."/>
            <person name="Tokuyasu K."/>
            <person name="Kitaoka M."/>
        </authorList>
    </citation>
    <scope>NUCLEOTIDE SEQUENCE [LARGE SCALE GENOMIC DNA]</scope>
    <source>
        <strain evidence="4 5">BS15</strain>
    </source>
</reference>
<sequence length="306" mass="33270">MASSLPFETVDAFTAEPFAGNPAAVLVFPLASPPALQQLSRDDALMQKIAAEFNLSETAFCVELEGGSDEEPSYELRWRTPTEAHTLFTSHHPAAKAISFHTRKSGVLRAIRNPPSPDDTTTALRISLDFPSASLVTLSDGHRRLPKIFAALKDATGLSEADVRRIAWYDAWEAPVIELSHTSTPLAALDVRVTALASYARLWILTQPSPEEGYDIHSRVFGPAVGIDEDPVTGAAHCALVPFWLLDHESAARLPGGGSESRSAMALRAKQVGKRGGEMVVVLDEEKRRVELRGQARRVMKGVIEL</sequence>
<protein>
    <recommendedName>
        <fullName evidence="6">Phenazine biosynthesis PhzC/PhzF protein</fullName>
    </recommendedName>
</protein>
<dbReference type="Pfam" id="PF02567">
    <property type="entry name" value="PhzC-PhzF"/>
    <property type="match status" value="1"/>
</dbReference>
<name>A0AAV5GSU4_9BASI</name>
<evidence type="ECO:0000313" key="4">
    <source>
        <dbReference type="EMBL" id="GJN93313.1"/>
    </source>
</evidence>
<gene>
    <name evidence="4" type="ORF">Rhopal_006360-T1</name>
</gene>
<evidence type="ECO:0008006" key="6">
    <source>
        <dbReference type="Google" id="ProtNLM"/>
    </source>
</evidence>
<dbReference type="SUPFAM" id="SSF54506">
    <property type="entry name" value="Diaminopimelate epimerase-like"/>
    <property type="match status" value="1"/>
</dbReference>
<dbReference type="GO" id="GO:0005737">
    <property type="term" value="C:cytoplasm"/>
    <property type="evidence" value="ECO:0007669"/>
    <property type="project" value="TreeGrafter"/>
</dbReference>
<evidence type="ECO:0000313" key="5">
    <source>
        <dbReference type="Proteomes" id="UP001342314"/>
    </source>
</evidence>
<keyword evidence="5" id="KW-1185">Reference proteome</keyword>
<comment type="caution">
    <text evidence="4">The sequence shown here is derived from an EMBL/GenBank/DDBJ whole genome shotgun (WGS) entry which is preliminary data.</text>
</comment>
<dbReference type="Gene3D" id="3.10.310.10">
    <property type="entry name" value="Diaminopimelate Epimerase, Chain A, domain 1"/>
    <property type="match status" value="2"/>
</dbReference>
<organism evidence="4 5">
    <name type="scientific">Rhodotorula paludigena</name>
    <dbReference type="NCBI Taxonomy" id="86838"/>
    <lineage>
        <taxon>Eukaryota</taxon>
        <taxon>Fungi</taxon>
        <taxon>Dikarya</taxon>
        <taxon>Basidiomycota</taxon>
        <taxon>Pucciniomycotina</taxon>
        <taxon>Microbotryomycetes</taxon>
        <taxon>Sporidiobolales</taxon>
        <taxon>Sporidiobolaceae</taxon>
        <taxon>Rhodotorula</taxon>
    </lineage>
</organism>
<dbReference type="GO" id="GO:0016853">
    <property type="term" value="F:isomerase activity"/>
    <property type="evidence" value="ECO:0007669"/>
    <property type="project" value="UniProtKB-KW"/>
</dbReference>
<comment type="similarity">
    <text evidence="1">Belongs to the PhzF family.</text>
</comment>
<dbReference type="EMBL" id="BQKY01000013">
    <property type="protein sequence ID" value="GJN93313.1"/>
    <property type="molecule type" value="Genomic_DNA"/>
</dbReference>
<keyword evidence="2" id="KW-0413">Isomerase</keyword>
<accession>A0AAV5GSU4</accession>